<dbReference type="GO" id="GO:0005654">
    <property type="term" value="C:nucleoplasm"/>
    <property type="evidence" value="ECO:0007669"/>
    <property type="project" value="UniProtKB-SubCell"/>
</dbReference>
<dbReference type="Gene3D" id="3.40.50.410">
    <property type="entry name" value="von Willebrand factor, type A domain"/>
    <property type="match status" value="1"/>
</dbReference>
<feature type="compositionally biased region" description="Acidic residues" evidence="11">
    <location>
        <begin position="4207"/>
        <end position="4216"/>
    </location>
</feature>
<dbReference type="FunFam" id="3.40.50.300:FF:001368">
    <property type="entry name" value="Midasin"/>
    <property type="match status" value="1"/>
</dbReference>
<feature type="compositionally biased region" description="Basic and acidic residues" evidence="11">
    <location>
        <begin position="4409"/>
        <end position="4420"/>
    </location>
</feature>
<dbReference type="GO" id="GO:0016887">
    <property type="term" value="F:ATP hydrolysis activity"/>
    <property type="evidence" value="ECO:0007669"/>
    <property type="project" value="InterPro"/>
</dbReference>
<dbReference type="InterPro" id="IPR040848">
    <property type="entry name" value="AAA_lid_7"/>
</dbReference>
<feature type="compositionally biased region" description="Low complexity" evidence="11">
    <location>
        <begin position="4391"/>
        <end position="4400"/>
    </location>
</feature>
<keyword evidence="6 10" id="KW-0547">Nucleotide-binding</keyword>
<feature type="compositionally biased region" description="Basic and acidic residues" evidence="11">
    <location>
        <begin position="3288"/>
        <end position="3304"/>
    </location>
</feature>
<evidence type="ECO:0000256" key="10">
    <source>
        <dbReference type="PIRNR" id="PIRNR010340"/>
    </source>
</evidence>
<comment type="similarity">
    <text evidence="3 10">Belongs to the midasin family.</text>
</comment>
<feature type="compositionally biased region" description="Basic and acidic residues" evidence="11">
    <location>
        <begin position="806"/>
        <end position="821"/>
    </location>
</feature>
<evidence type="ECO:0000256" key="3">
    <source>
        <dbReference type="ARBA" id="ARBA00007188"/>
    </source>
</evidence>
<dbReference type="CDD" id="cd00009">
    <property type="entry name" value="AAA"/>
    <property type="match status" value="2"/>
</dbReference>
<feature type="domain" description="VWFA" evidence="12">
    <location>
        <begin position="4782"/>
        <end position="4994"/>
    </location>
</feature>
<dbReference type="InterPro" id="IPR048617">
    <property type="entry name" value="MDN1_AAA_lid_4"/>
</dbReference>
<dbReference type="SUPFAM" id="SSF53300">
    <property type="entry name" value="vWA-like"/>
    <property type="match status" value="1"/>
</dbReference>
<dbReference type="OrthoDB" id="5186at2759"/>
<reference evidence="13 14" key="1">
    <citation type="journal article" date="2016" name="Mol. Biol. Evol.">
        <title>Comparative Genomics of Early-Diverging Mushroom-Forming Fungi Provides Insights into the Origins of Lignocellulose Decay Capabilities.</title>
        <authorList>
            <person name="Nagy L.G."/>
            <person name="Riley R."/>
            <person name="Tritt A."/>
            <person name="Adam C."/>
            <person name="Daum C."/>
            <person name="Floudas D."/>
            <person name="Sun H."/>
            <person name="Yadav J.S."/>
            <person name="Pangilinan J."/>
            <person name="Larsson K.H."/>
            <person name="Matsuura K."/>
            <person name="Barry K."/>
            <person name="Labutti K."/>
            <person name="Kuo R."/>
            <person name="Ohm R.A."/>
            <person name="Bhattacharya S.S."/>
            <person name="Shirouzu T."/>
            <person name="Yoshinaga Y."/>
            <person name="Martin F.M."/>
            <person name="Grigoriev I.V."/>
            <person name="Hibbett D.S."/>
        </authorList>
    </citation>
    <scope>NUCLEOTIDE SEQUENCE [LARGE SCALE GENOMIC DNA]</scope>
    <source>
        <strain evidence="13 14">HHB12733</strain>
    </source>
</reference>
<dbReference type="InterPro" id="IPR027417">
    <property type="entry name" value="P-loop_NTPase"/>
</dbReference>
<dbReference type="SMART" id="SM00382">
    <property type="entry name" value="AAA"/>
    <property type="match status" value="6"/>
</dbReference>
<feature type="compositionally biased region" description="Basic and acidic residues" evidence="11">
    <location>
        <begin position="4447"/>
        <end position="4460"/>
    </location>
</feature>
<comment type="function">
    <text evidence="10">Nuclear chaperone required for maturation and nuclear export of pre-60S ribosome subunits.</text>
</comment>
<dbReference type="FunFam" id="3.40.50.300:FF:000142">
    <property type="entry name" value="Midasin"/>
    <property type="match status" value="1"/>
</dbReference>
<dbReference type="SUPFAM" id="SSF52540">
    <property type="entry name" value="P-loop containing nucleoside triphosphate hydrolases"/>
    <property type="match status" value="6"/>
</dbReference>
<dbReference type="Gene3D" id="3.40.50.300">
    <property type="entry name" value="P-loop containing nucleotide triphosphate hydrolases"/>
    <property type="match status" value="6"/>
</dbReference>
<feature type="compositionally biased region" description="Basic and acidic residues" evidence="11">
    <location>
        <begin position="4290"/>
        <end position="4310"/>
    </location>
</feature>
<protein>
    <recommendedName>
        <fullName evidence="4 10">Midasin</fullName>
    </recommendedName>
</protein>
<evidence type="ECO:0000256" key="8">
    <source>
        <dbReference type="ARBA" id="ARBA00023186"/>
    </source>
</evidence>
<feature type="compositionally biased region" description="Basic and acidic residues" evidence="11">
    <location>
        <begin position="4544"/>
        <end position="4553"/>
    </location>
</feature>
<dbReference type="PANTHER" id="PTHR48103:SF2">
    <property type="entry name" value="MIDASIN"/>
    <property type="match status" value="1"/>
</dbReference>
<dbReference type="GO" id="GO:0005524">
    <property type="term" value="F:ATP binding"/>
    <property type="evidence" value="ECO:0007669"/>
    <property type="project" value="UniProtKB-KW"/>
</dbReference>
<dbReference type="InterPro" id="IPR025662">
    <property type="entry name" value="Sigma_54_int_dom_ATP-bd_1"/>
</dbReference>
<feature type="region of interest" description="Disordered" evidence="11">
    <location>
        <begin position="4179"/>
        <end position="4583"/>
    </location>
</feature>
<evidence type="ECO:0000313" key="14">
    <source>
        <dbReference type="Proteomes" id="UP000076842"/>
    </source>
</evidence>
<evidence type="ECO:0000256" key="5">
    <source>
        <dbReference type="ARBA" id="ARBA00022553"/>
    </source>
</evidence>
<comment type="subcellular location">
    <subcellularLocation>
        <location evidence="1">Nucleus</location>
        <location evidence="1">Nucleolus</location>
    </subcellularLocation>
    <subcellularLocation>
        <location evidence="2">Nucleus</location>
        <location evidence="2">Nucleoplasm</location>
    </subcellularLocation>
</comment>
<keyword evidence="8 10" id="KW-0143">Chaperone</keyword>
<feature type="compositionally biased region" description="Polar residues" evidence="11">
    <location>
        <begin position="4565"/>
        <end position="4576"/>
    </location>
</feature>
<dbReference type="Pfam" id="PF07728">
    <property type="entry name" value="AAA_5"/>
    <property type="match status" value="8"/>
</dbReference>
<gene>
    <name evidence="13" type="ORF">CALCODRAFT_149807</name>
</gene>
<dbReference type="PANTHER" id="PTHR48103">
    <property type="entry name" value="MIDASIN-RELATED"/>
    <property type="match status" value="1"/>
</dbReference>
<feature type="region of interest" description="Disordered" evidence="11">
    <location>
        <begin position="3286"/>
        <end position="3305"/>
    </location>
</feature>
<feature type="compositionally biased region" description="Acidic residues" evidence="11">
    <location>
        <begin position="4261"/>
        <end position="4277"/>
    </location>
</feature>
<feature type="compositionally biased region" description="Basic and acidic residues" evidence="11">
    <location>
        <begin position="4179"/>
        <end position="4188"/>
    </location>
</feature>
<feature type="compositionally biased region" description="Polar residues" evidence="11">
    <location>
        <begin position="4526"/>
        <end position="4537"/>
    </location>
</feature>
<dbReference type="STRING" id="1353952.A0A165I3T9"/>
<evidence type="ECO:0000256" key="4">
    <source>
        <dbReference type="ARBA" id="ARBA00017143"/>
    </source>
</evidence>
<dbReference type="PIRSF" id="PIRSF010340">
    <property type="entry name" value="Midasin"/>
    <property type="match status" value="1"/>
</dbReference>
<dbReference type="FunFam" id="3.40.50.300:FF:000712">
    <property type="entry name" value="Midasin"/>
    <property type="match status" value="1"/>
</dbReference>
<evidence type="ECO:0000259" key="12">
    <source>
        <dbReference type="PROSITE" id="PS50234"/>
    </source>
</evidence>
<evidence type="ECO:0000256" key="1">
    <source>
        <dbReference type="ARBA" id="ARBA00004604"/>
    </source>
</evidence>
<proteinExistence type="inferred from homology"/>
<dbReference type="Proteomes" id="UP000076842">
    <property type="component" value="Unassembled WGS sequence"/>
</dbReference>
<dbReference type="InterPro" id="IPR036465">
    <property type="entry name" value="vWFA_dom_sf"/>
</dbReference>
<dbReference type="InterPro" id="IPR041190">
    <property type="entry name" value="Midasin_AAA_lid_5"/>
</dbReference>
<dbReference type="PROSITE" id="PS00675">
    <property type="entry name" value="SIGMA54_INTERACT_1"/>
    <property type="match status" value="1"/>
</dbReference>
<feature type="region of interest" description="Disordered" evidence="11">
    <location>
        <begin position="806"/>
        <end position="827"/>
    </location>
</feature>
<dbReference type="GO" id="GO:0000055">
    <property type="term" value="P:ribosomal large subunit export from nucleus"/>
    <property type="evidence" value="ECO:0007669"/>
    <property type="project" value="TreeGrafter"/>
</dbReference>
<dbReference type="PROSITE" id="PS50234">
    <property type="entry name" value="VWFA"/>
    <property type="match status" value="1"/>
</dbReference>
<dbReference type="Pfam" id="PF17865">
    <property type="entry name" value="AAA_lid_5"/>
    <property type="match status" value="1"/>
</dbReference>
<dbReference type="GO" id="GO:0000027">
    <property type="term" value="P:ribosomal large subunit assembly"/>
    <property type="evidence" value="ECO:0007669"/>
    <property type="project" value="InterPro"/>
</dbReference>
<dbReference type="GO" id="GO:0005730">
    <property type="term" value="C:nucleolus"/>
    <property type="evidence" value="ECO:0007669"/>
    <property type="project" value="UniProtKB-SubCell"/>
</dbReference>
<dbReference type="InterPro" id="IPR002035">
    <property type="entry name" value="VWF_A"/>
</dbReference>
<feature type="compositionally biased region" description="Acidic residues" evidence="11">
    <location>
        <begin position="4421"/>
        <end position="4437"/>
    </location>
</feature>
<feature type="compositionally biased region" description="Acidic residues" evidence="11">
    <location>
        <begin position="4228"/>
        <end position="4253"/>
    </location>
</feature>
<keyword evidence="9 10" id="KW-0539">Nucleus</keyword>
<dbReference type="Pfam" id="PF17867">
    <property type="entry name" value="AAA_lid_7"/>
    <property type="match status" value="3"/>
</dbReference>
<keyword evidence="7 10" id="KW-0067">ATP-binding</keyword>
<accession>A0A165I3T9</accession>
<evidence type="ECO:0000256" key="9">
    <source>
        <dbReference type="ARBA" id="ARBA00023242"/>
    </source>
</evidence>
<dbReference type="Pfam" id="PF21108">
    <property type="entry name" value="MDN1_4th"/>
    <property type="match status" value="1"/>
</dbReference>
<dbReference type="FunCoup" id="A0A165I3T9">
    <property type="interactions" value="361"/>
</dbReference>
<evidence type="ECO:0000256" key="11">
    <source>
        <dbReference type="SAM" id="MobiDB-lite"/>
    </source>
</evidence>
<evidence type="ECO:0000313" key="13">
    <source>
        <dbReference type="EMBL" id="KZT60094.1"/>
    </source>
</evidence>
<dbReference type="InterPro" id="IPR012099">
    <property type="entry name" value="Midasin"/>
</dbReference>
<evidence type="ECO:0000256" key="6">
    <source>
        <dbReference type="ARBA" id="ARBA00022741"/>
    </source>
</evidence>
<keyword evidence="14" id="KW-1185">Reference proteome</keyword>
<dbReference type="InParanoid" id="A0A165I3T9"/>
<sequence length="5001" mass="554296">MATMDPLNINYLKQSRELLRSIRSIPVDIPARCTSVLITIEQVIRASPVDPKRLLRCLSDALAIPELTWLVATAFRPILIDLAARWLDDSPAFTFERLHCLAYLLEVHEELYPILLRLLKDMPSAEALLPSAVGTPLSVEHYHHVLVTFYRLLAMNPDLSRLLKISHERMKDIMDNHCDRGIRILAVHFLAMQGRLTDGERDELLTASLGIFAADDAHVEAGCVFGTGRDGLGASLQDGWIIPLSERKRIADLRAVLKSVPSFFDWTPTDHSNARPLVATDLSRPIVSVCGVLVIRVTLPSHVPLPFSRPFVVTKSAHDALRNLALHYSQQLPCLLSSSPSAGKTTLLQHFATLIRGDVSDIVSIHLADSSIDAKSLLGTYVSSPATPGTFDWIDGPLVRAMKLGKWIVLEDIDRAGQDVLSTLVPLLESMGPRRRIGAHASVDVPGRGRVYARDGFMIFATRSVTLLRQTLTVPSNSRPFPVPTFFGHQHLSEISLPVPTMDELPVILQESFPSLHESVLALLITVWKAARDSVASLRGDAKEVELLALFKLCHRVSSMRGLSAALRQGLGTNSAGQPNRSVQEEIFLEALDVFVAHISQSMQEGRPRAVVDQIAAALDISEDRISWILAQRTPELRVSGIGAATTTTIGRASFQQDSRRPVRHRHERPFALHRPSLRLLEQLAIAALVNEPVLLVGETGTGKTSAVQHLATMIGPPLTALNLSTQTEAMDIVGGLKPVDPRLPATELQEQYLALFANTFSRKKNSAFVDSVRRAFVQGRWLRLCGLWRESSKLALERLSKRTVDEQDEEGLHHEHESLKPKKRRKVDAASSFPELPSTIASWTNFLAEVTAFEVQHLDPNARFVFSFVEGPLVTALKRGEWILLDEINLASPDVLESILSILEGPGGSITLTERGDLQAIPRHASFRLFACMNPATDIGKRDLPPRIRRHFTEIFVSPPEADKHALLAVVEQYLGGHALGDRSCLLDVVELYLTVKDLASSGRLADGANQAPHYNMRTLTRTMTYAAEQSSTFGLRRALWEGFLMCFAMTLDQASSALVRQAGETHILGRVRNAKSLLRQIPPIPSQSCTDQFAPFYLEKGPLPIPSNAGDYILTPSVRIKLLDLARIIGAKDLPVLIQGPTSSGKTSSIEYLARRTGHRFIRINNHEHTDIQEYLGSYVSDPTTGKLVYKDGLLVRALRNGDWLVLDELNLAPSDVLEALNRLLDDNRELVIPETGEVIRPHVNFALFATQNPPGLYGGRKPLSRAFRNRFVEVHFDDVPESELEVILCQRCKIAPSYATRIVSVFKELQRRRQATRIFETKHSFATLRDLFRWANRGAESVQSLAENGYMLLAERARRTDDKEIVRDVLEEILRVRIDPPSLYERHASAISIPRQLVLTSAMKRLWILVSEAIRHDEPVLLVGETGTGKTTVCDLMAAAHGRPIYTVNCHLNTETGDLIGGLRPVRDKATRRNRLAAVLRSEMEQAGFPFSECRAVSPSNLRQALDDIRQRTDLPSPLVTILRELHEELVLSESFVEWKDGPLVEAMRCGAYFMLDEISLADDSVLERLNSVLEPSRSLVLAEMGGRDIAQLSITAQVGFQFLATMNPGGDYGKKELSPALRNRFTEIYVPSIDEASDRFLIISGSWSSSRLSMYTEPLLKFWEWIEHSFDGKVAFGLRDILAWIGFMNKLSSERHSPLTLQALFHHAARMTFVDALGFFELSGDGGVGLSASVARANSKLMELVPLRPDELASFIPTLSSTPSELKIGPFSLAKGPILLASTGFTFVAPTTHENALRLLRAAQLPKAILLEGSPGVGKTSIVVALANATGQNLCRINLSDQTELTDLFGSDLPVEGGQPGEFGWKSAAFLRSMESGGWVLLDEMNLAPQPVLEGLNAVLDHRGQVYIPELGRAFRCHPDFRVFAAQNPLQQGGDRKGLPKSFLNRFTRVYMSDLTDEDYLAICRNLHPKVPEDHLRQLVYFNRLVARDTRDSRYFSNEGSPWDFNLRDLLRWLTLYDDNDQPLSEACQRSFRTIYLARLRSVHDRNHVQHLFQMVFGNDTGEAIPPRPWFELADHQVQFGQVLSPRLAHNQSDDLFAALHSQLDVLEYLAASMKEAWMVILTGYKRSGKTSIARLMARACGAQLTEFSMNSASDANDLLGGFEQWNEQEDCLEISSKVRALLFEHVASQPAHRLLVQDMCDKLNLIERSDEFATPAEQLAAVVAYCSQVVVWLSIHETSSTAQLQSLKAALQSHSHLQSYKGRFRWVDGPFVRAMREGHWLLLDNANLCNSAVLDRLNSVLEDNGRLLLNERGLIDDEIQEIRPHPSFRIIMTVDPQYGELSRAMRNRGVEIFVRSPFSLEADRSRLLQMIRCPSTSFTADDLFMPALEAKQLRLGLISSAIEATTETISALSLYDALFLTNSRLARHVMTMAALETVKEANPRSIYLTRATRSSESLSLRRVQALLDKAGEGQQMIRLPLFMQEFLYRDRLAFAQQRVLPSTYVSNLPFDHALNPVFDPLIPTGRLQKETFCADVVPVLDLATSRVLNDVSIRRVLDVQTKSPGSTALSHCARLVSIVVDDIEAFLENVLTEPQLLSDPKATASLLLDLADCTRALQTILLEVVPNYSAITAISKWFIQNRILSHRSFTNTLALVGDLQSSVRPQTGLEMFAIWWNTWNGSSQAGFNVNSASIVHSSQLSPVSSSAGVLQRPDKGDAFGPHSPSKKVAILMAGSTCLVELCDAWTIALTGLQFVGTFPQNQVLLDSLSHMVSGHGAYSSLRLASWKYAGMHASQGSMDASFYSPHLIFEWLHSLKLSWNAGEYQVDLDPGLIFSPVELHNTTQSLAQAQTVASLIPFKSALEKRAMHYTILATAHPLTRYTQMRQLLIKSVQNLCAGFGSTYPPDVLHRILRFSPLRQIDQDDHQAWLVALQETSNVNLAQVCMARLVPAMEPLFRATIPYRESVRLLAMAWVALSRTMLALYLPDIPTDPLVNITARLHLLEQRSNSLASQLELHKRGEWLLNGHQANPRITSLSDSLAATAKDIASIQPPPISRPSDPSTLNAFYEEIAQFLDQVLDAGRIDSLIHDLSSLTEPHGLRVADTVHRSIDAFVQRLGQAYPGLDDIAFTAVLCIRAFQLGIKLATRAGSIDEDALLLNNSTLSVSLTQFPATAAASYVIRNKALLYQSASEALTTPNIILSLCLIAQQACRDRFLDVDMDVIQAFYRLLYSRWSMQQEKTEAIRLAQESLYRSKNEDHQDESEEDRIERELHVLFPDFEEESDHKARTTDPKKAEPHTIDMGGVTQSQMLTIHATLFNSSESRQPMSGVKIDHLIRALQLDQLASLDYTQLSDQVDQGSQIYRLTLLQDALSVFMDRPSIASEHGDFYWGKNLAELHKVFLALSSLESRLATLIPLWPEQVQLQDILDRCQSVLGLSSDSSLAQVMPGLEGLVTHIAAWEEFSSRDNSLGSYQAQLIALIVEWRRKELSCWAQLLDTESLSFATRVAEWWFILYGAVIASPASTDQGDLKEIASLLDDFVTSSPLGQFQARLELIGSFGVFLKLVARTQAEFASRADLVMSITIYYGQFSTSVRDCLLSQRKPLEDDIRSFVQLASWKDVNVDALKQSAKKTHRRLYQAIRKFRSILRQPAKPLLSIFDHDHKISDTTDSHIAVSAGADIILLPYNPTGVLLMKGNSQLHLSTALARLRQLGSSTLHNFVGQGPSEDIDLLGTSLIDRMEEFSSETLKTTDIKSVKALVARKRKAWYDALKELRSIGLSTRLPSRVLQCLTSRHNLLGYVNLVEIVGQESPLVGIIQKADAYFNKLCGMIPVLRTVLVGHQPDLPTRDLERAVGFVECAFSVSLRGRRLLAQLCHAHVAIQGILHRLAPVVSSGSALSLVGFGSVAVHFVRSIYSAAVNFRSVLREIQNGVRLLESHAPSDTLDTSVPTEIARIVATQECLIATITPIMEAVRCTEPAVLLNDELSTLKTAVAAMQQALVTLTTMNSEQQQYSCMLEPTARWLNEALQGLADHVYDPSTMPSQQSAQDLSSKLIASVLFTAQQLYQLTENQQGEGGAQTGVQAVATHFERVVRLLQLDSVQQQLSIVVCATAQEGMQPQPLHNMIPFMQEYSQLLALTMHNLAIHNKSTMKLTYILHNALKSIALRGFCKPQEQDSSQKKADSTTATEGVGIGEGTGAEDASAEVQDESQVEGIKDESMDQTTDETNDNDSGEDGAFEMDQDFDGALEDVRSSDGEESSSDNETEQPDLDETTGNLDLSDPGALDEKLWGDKGADTKAQSEETSTKPPQEPALSNDIGAQTEDKGQRRDLQPEITPPPDESLGAQDMDDLTGDTPREEDSSGGLDTDNDIPLGEALDLPEDLNLDQSQASASSEISEDDDDTRETQPEQDREHELEEGEEVPMDSNVDEGTDLPGEVEATSEERPTVPDDKPEGDAGGEPQSANSNGMDDGVDGGNIGDGEWPPVPGEEQRLSEEAKEERGANMERSPSASLFDNDRQPGVSSRANGQPQSGEGEESDALKSEDAASHPKQPGDLGQKTIRSTEQISTSHAPVESKAPLSGGLEWAHEKDETVADQQALGPQQADETISLNQLNLDDGMEGNDVPATNEAAPESYAAVEEDEMMVDQGLSGLGPDELLGAIVQWSANEHSRMDETVPIGQSNTGISLLKPELASEHGMESFDTRWQAYVSSTQDLAYSLCEQLRLILEPTRATRLQGDYKTGKRLNMKKVIPYIASDFTKDKIWLRRTKPSRREYQVLLALDDSRSMAESQSTSLAFQTLSLVTSALGKLEVGDVGIIRFGEGTEILHDFDQGPVTSEVGERLLSHFQFAQTGTNMEQLLESSIAMLSEARARSKQSSVNTSELWQLEIIISDGVCQGHERLRSLVRKAEEEKIVVVFIVLDSLHLQRGVSAQDQMHGSIMSMMQGSYTEVEGRMEIKMNRYMDTFPFSYYIVLRNIESLPNVLASTLRQFFEIK</sequence>
<dbReference type="GO" id="GO:0030687">
    <property type="term" value="C:preribosome, large subunit precursor"/>
    <property type="evidence" value="ECO:0007669"/>
    <property type="project" value="TreeGrafter"/>
</dbReference>
<dbReference type="InterPro" id="IPR011704">
    <property type="entry name" value="ATPase_dyneun-rel_AAA"/>
</dbReference>
<dbReference type="EMBL" id="KV423934">
    <property type="protein sequence ID" value="KZT60094.1"/>
    <property type="molecule type" value="Genomic_DNA"/>
</dbReference>
<name>A0A165I3T9_9BASI</name>
<keyword evidence="13" id="KW-0378">Hydrolase</keyword>
<evidence type="ECO:0000256" key="7">
    <source>
        <dbReference type="ARBA" id="ARBA00022840"/>
    </source>
</evidence>
<feature type="compositionally biased region" description="Basic and acidic residues" evidence="11">
    <location>
        <begin position="4327"/>
        <end position="4337"/>
    </location>
</feature>
<organism evidence="13 14">
    <name type="scientific">Calocera cornea HHB12733</name>
    <dbReference type="NCBI Taxonomy" id="1353952"/>
    <lineage>
        <taxon>Eukaryota</taxon>
        <taxon>Fungi</taxon>
        <taxon>Dikarya</taxon>
        <taxon>Basidiomycota</taxon>
        <taxon>Agaricomycotina</taxon>
        <taxon>Dacrymycetes</taxon>
        <taxon>Dacrymycetales</taxon>
        <taxon>Dacrymycetaceae</taxon>
        <taxon>Calocera</taxon>
    </lineage>
</organism>
<keyword evidence="5" id="KW-0597">Phosphoprotein</keyword>
<evidence type="ECO:0000256" key="2">
    <source>
        <dbReference type="ARBA" id="ARBA00004642"/>
    </source>
</evidence>
<feature type="compositionally biased region" description="Basic and acidic residues" evidence="11">
    <location>
        <begin position="4494"/>
        <end position="4509"/>
    </location>
</feature>
<dbReference type="InterPro" id="IPR003593">
    <property type="entry name" value="AAA+_ATPase"/>
</dbReference>